<keyword evidence="2" id="KW-1185">Reference proteome</keyword>
<evidence type="ECO:0000313" key="1">
    <source>
        <dbReference type="EMBL" id="MBA2227902.1"/>
    </source>
</evidence>
<reference evidence="1 2" key="1">
    <citation type="submission" date="2020-07" db="EMBL/GenBank/DDBJ databases">
        <title>Thermogemmata thermophila gen. nov., sp. nov., a novel moderate thermophilic planctomycete from a Kamchatka hot spring.</title>
        <authorList>
            <person name="Elcheninov A.G."/>
            <person name="Podosokorskaya O.A."/>
            <person name="Kovaleva O.L."/>
            <person name="Novikov A."/>
            <person name="Bonch-Osmolovskaya E.A."/>
            <person name="Toshchakov S.V."/>
            <person name="Kublanov I.V."/>
        </authorList>
    </citation>
    <scope>NUCLEOTIDE SEQUENCE [LARGE SCALE GENOMIC DNA]</scope>
    <source>
        <strain evidence="1 2">2918</strain>
    </source>
</reference>
<dbReference type="EMBL" id="JACEFB010000022">
    <property type="protein sequence ID" value="MBA2227902.1"/>
    <property type="molecule type" value="Genomic_DNA"/>
</dbReference>
<dbReference type="Gene3D" id="1.10.287.850">
    <property type="entry name" value="HP0062-like domain"/>
    <property type="match status" value="1"/>
</dbReference>
<protein>
    <submittedName>
        <fullName evidence="1">WXG100 family type VII secretion target</fullName>
    </submittedName>
</protein>
<proteinExistence type="predicted"/>
<dbReference type="RefSeq" id="WP_194539765.1">
    <property type="nucleotide sequence ID" value="NZ_JACEFB010000022.1"/>
</dbReference>
<name>A0A7V9ADJ6_9BACT</name>
<dbReference type="SUPFAM" id="SSF158414">
    <property type="entry name" value="HP0062-like"/>
    <property type="match status" value="1"/>
</dbReference>
<gene>
    <name evidence="1" type="ORF">H0921_17215</name>
</gene>
<accession>A0A7V9ADJ6</accession>
<organism evidence="1 2">
    <name type="scientific">Thermogemmata fonticola</name>
    <dbReference type="NCBI Taxonomy" id="2755323"/>
    <lineage>
        <taxon>Bacteria</taxon>
        <taxon>Pseudomonadati</taxon>
        <taxon>Planctomycetota</taxon>
        <taxon>Planctomycetia</taxon>
        <taxon>Gemmatales</taxon>
        <taxon>Gemmataceae</taxon>
        <taxon>Thermogemmata</taxon>
    </lineage>
</organism>
<sequence>MSQAIVDPGELRRFAASLRRFNADLQAAMANLHGQLQTLGETWRDQEHERFRQEFESTLHALERFLEISNEHIPFLLRKAERIEEYLSQR</sequence>
<dbReference type="AlphaFoldDB" id="A0A7V9ADJ6"/>
<dbReference type="InterPro" id="IPR010310">
    <property type="entry name" value="T7SS_ESAT-6-like"/>
</dbReference>
<dbReference type="Pfam" id="PF06013">
    <property type="entry name" value="WXG100"/>
    <property type="match status" value="1"/>
</dbReference>
<dbReference type="InterPro" id="IPR029013">
    <property type="entry name" value="HP0062-like_sf"/>
</dbReference>
<evidence type="ECO:0000313" key="2">
    <source>
        <dbReference type="Proteomes" id="UP000542342"/>
    </source>
</evidence>
<comment type="caution">
    <text evidence="1">The sequence shown here is derived from an EMBL/GenBank/DDBJ whole genome shotgun (WGS) entry which is preliminary data.</text>
</comment>
<dbReference type="Proteomes" id="UP000542342">
    <property type="component" value="Unassembled WGS sequence"/>
</dbReference>